<dbReference type="PANTHER" id="PTHR21716:SF53">
    <property type="entry name" value="PERMEASE PERM-RELATED"/>
    <property type="match status" value="1"/>
</dbReference>
<feature type="transmembrane region" description="Helical" evidence="8">
    <location>
        <begin position="145"/>
        <end position="167"/>
    </location>
</feature>
<keyword evidence="4" id="KW-1003">Cell membrane</keyword>
<comment type="subcellular location">
    <subcellularLocation>
        <location evidence="1">Cell membrane</location>
        <topology evidence="1">Multi-pass membrane protein</topology>
    </subcellularLocation>
</comment>
<accession>A0A5M8QTP2</accession>
<evidence type="ECO:0000256" key="7">
    <source>
        <dbReference type="ARBA" id="ARBA00023136"/>
    </source>
</evidence>
<proteinExistence type="inferred from homology"/>
<keyword evidence="10" id="KW-1185">Reference proteome</keyword>
<keyword evidence="5 8" id="KW-0812">Transmembrane</keyword>
<dbReference type="EMBL" id="VBSN01000049">
    <property type="protein sequence ID" value="KAA6438224.1"/>
    <property type="molecule type" value="Genomic_DNA"/>
</dbReference>
<evidence type="ECO:0000256" key="6">
    <source>
        <dbReference type="ARBA" id="ARBA00022989"/>
    </source>
</evidence>
<sequence length="375" mass="41422">MIRSVPFYTRLAQVLISIICLVYIAVIGQSLLAPLIFALLFSLLLLPFATFLEYRLHFPRALSSMTALLSLIVGIAAVFTILGAQLTALAQDWPAFKEQVLDTTKSLQNWIEVTFHVDSKEQMNYINGSATKAVNTGTTLIGNTLLSVSSILLSMLFIFLYTFFILLHRRLLLRFIVALFEQHSVIVYDIVSQIQYIVKKYIVGLFLQMLLVTGLTCVAFWAIGVKYAFLLGLITGILNLIPYIGILTALLLASLITFATAGTGQVLFVLLALVGIHLVDSNYIMPKIVGSKVKINTLIALIGLVLGEMIWGITGMFLSIPIIAIFKVIFDRVEGLNPWGILLGEDESQPHSKSAIKEVMQDEENLGQKANLDVP</sequence>
<evidence type="ECO:0000256" key="8">
    <source>
        <dbReference type="SAM" id="Phobius"/>
    </source>
</evidence>
<comment type="caution">
    <text evidence="9">The sequence shown here is derived from an EMBL/GenBank/DDBJ whole genome shotgun (WGS) entry which is preliminary data.</text>
</comment>
<feature type="transmembrane region" description="Helical" evidence="8">
    <location>
        <begin position="66"/>
        <end position="88"/>
    </location>
</feature>
<evidence type="ECO:0000313" key="10">
    <source>
        <dbReference type="Proteomes" id="UP000323994"/>
    </source>
</evidence>
<keyword evidence="3" id="KW-0813">Transport</keyword>
<dbReference type="PANTHER" id="PTHR21716">
    <property type="entry name" value="TRANSMEMBRANE PROTEIN"/>
    <property type="match status" value="1"/>
</dbReference>
<evidence type="ECO:0000256" key="2">
    <source>
        <dbReference type="ARBA" id="ARBA00009773"/>
    </source>
</evidence>
<keyword evidence="7 8" id="KW-0472">Membrane</keyword>
<evidence type="ECO:0000256" key="1">
    <source>
        <dbReference type="ARBA" id="ARBA00004651"/>
    </source>
</evidence>
<feature type="transmembrane region" description="Helical" evidence="8">
    <location>
        <begin position="201"/>
        <end position="223"/>
    </location>
</feature>
<evidence type="ECO:0000313" key="9">
    <source>
        <dbReference type="EMBL" id="KAA6438224.1"/>
    </source>
</evidence>
<dbReference type="Proteomes" id="UP000323994">
    <property type="component" value="Unassembled WGS sequence"/>
</dbReference>
<evidence type="ECO:0000256" key="5">
    <source>
        <dbReference type="ARBA" id="ARBA00022692"/>
    </source>
</evidence>
<gene>
    <name evidence="9" type="ORF">FEM33_16080</name>
</gene>
<organism evidence="9 10">
    <name type="scientific">Dyadobacter flavalbus</name>
    <dbReference type="NCBI Taxonomy" id="2579942"/>
    <lineage>
        <taxon>Bacteria</taxon>
        <taxon>Pseudomonadati</taxon>
        <taxon>Bacteroidota</taxon>
        <taxon>Cytophagia</taxon>
        <taxon>Cytophagales</taxon>
        <taxon>Spirosomataceae</taxon>
        <taxon>Dyadobacter</taxon>
    </lineage>
</organism>
<evidence type="ECO:0000256" key="4">
    <source>
        <dbReference type="ARBA" id="ARBA00022475"/>
    </source>
</evidence>
<reference evidence="9 10" key="1">
    <citation type="submission" date="2019-05" db="EMBL/GenBank/DDBJ databases">
        <authorList>
            <person name="Qu J.-H."/>
        </authorList>
    </citation>
    <scope>NUCLEOTIDE SEQUENCE [LARGE SCALE GENOMIC DNA]</scope>
    <source>
        <strain evidence="9 10">NS28</strain>
    </source>
</reference>
<dbReference type="GO" id="GO:0005886">
    <property type="term" value="C:plasma membrane"/>
    <property type="evidence" value="ECO:0007669"/>
    <property type="project" value="UniProtKB-SubCell"/>
</dbReference>
<feature type="transmembrane region" description="Helical" evidence="8">
    <location>
        <begin position="7"/>
        <end position="26"/>
    </location>
</feature>
<comment type="similarity">
    <text evidence="2">Belongs to the autoinducer-2 exporter (AI-2E) (TC 2.A.86) family.</text>
</comment>
<dbReference type="OrthoDB" id="9793390at2"/>
<evidence type="ECO:0000256" key="3">
    <source>
        <dbReference type="ARBA" id="ARBA00022448"/>
    </source>
</evidence>
<feature type="transmembrane region" description="Helical" evidence="8">
    <location>
        <begin position="229"/>
        <end position="251"/>
    </location>
</feature>
<feature type="transmembrane region" description="Helical" evidence="8">
    <location>
        <begin position="32"/>
        <end position="54"/>
    </location>
</feature>
<keyword evidence="6 8" id="KW-1133">Transmembrane helix</keyword>
<protein>
    <submittedName>
        <fullName evidence="9">AI-2E family transporter</fullName>
    </submittedName>
</protein>
<dbReference type="RefSeq" id="WP_139013028.1">
    <property type="nucleotide sequence ID" value="NZ_VBSN01000049.1"/>
</dbReference>
<dbReference type="Pfam" id="PF01594">
    <property type="entry name" value="AI-2E_transport"/>
    <property type="match status" value="1"/>
</dbReference>
<dbReference type="AlphaFoldDB" id="A0A5M8QTP2"/>
<name>A0A5M8QTP2_9BACT</name>
<feature type="transmembrane region" description="Helical" evidence="8">
    <location>
        <begin position="258"/>
        <end position="279"/>
    </location>
</feature>
<dbReference type="InterPro" id="IPR002549">
    <property type="entry name" value="AI-2E-like"/>
</dbReference>
<feature type="transmembrane region" description="Helical" evidence="8">
    <location>
        <begin position="299"/>
        <end position="326"/>
    </location>
</feature>